<dbReference type="EMBL" id="DVOE01000044">
    <property type="protein sequence ID" value="HIU98772.1"/>
    <property type="molecule type" value="Genomic_DNA"/>
</dbReference>
<evidence type="ECO:0000256" key="2">
    <source>
        <dbReference type="ARBA" id="ARBA00022771"/>
    </source>
</evidence>
<reference evidence="5" key="2">
    <citation type="journal article" date="2021" name="PeerJ">
        <title>Extensive microbial diversity within the chicken gut microbiome revealed by metagenomics and culture.</title>
        <authorList>
            <person name="Gilroy R."/>
            <person name="Ravi A."/>
            <person name="Getino M."/>
            <person name="Pursley I."/>
            <person name="Horton D.L."/>
            <person name="Alikhan N.F."/>
            <person name="Baker D."/>
            <person name="Gharbi K."/>
            <person name="Hall N."/>
            <person name="Watson M."/>
            <person name="Adriaenssens E.M."/>
            <person name="Foster-Nyarko E."/>
            <person name="Jarju S."/>
            <person name="Secka A."/>
            <person name="Antonio M."/>
            <person name="Oren A."/>
            <person name="Chaudhuri R.R."/>
            <person name="La Ragione R."/>
            <person name="Hildebrand F."/>
            <person name="Pallen M.J."/>
        </authorList>
    </citation>
    <scope>NUCLEOTIDE SEQUENCE</scope>
    <source>
        <strain evidence="5">10406</strain>
    </source>
</reference>
<dbReference type="InterPro" id="IPR025874">
    <property type="entry name" value="DZR"/>
</dbReference>
<name>A0A9D1NA45_9FIRM</name>
<accession>A0A9D1NA45</accession>
<evidence type="ECO:0000256" key="3">
    <source>
        <dbReference type="ARBA" id="ARBA00022833"/>
    </source>
</evidence>
<feature type="domain" description="RanBP2-type" evidence="4">
    <location>
        <begin position="203"/>
        <end position="227"/>
    </location>
</feature>
<dbReference type="InterPro" id="IPR001876">
    <property type="entry name" value="Znf_RanBP2"/>
</dbReference>
<evidence type="ECO:0000313" key="5">
    <source>
        <dbReference type="EMBL" id="HIU98772.1"/>
    </source>
</evidence>
<evidence type="ECO:0000313" key="6">
    <source>
        <dbReference type="Proteomes" id="UP000886857"/>
    </source>
</evidence>
<feature type="domain" description="RanBP2-type" evidence="4">
    <location>
        <begin position="58"/>
        <end position="82"/>
    </location>
</feature>
<organism evidence="5 6">
    <name type="scientific">Candidatus Limadaptatus stercoripullorum</name>
    <dbReference type="NCBI Taxonomy" id="2840846"/>
    <lineage>
        <taxon>Bacteria</taxon>
        <taxon>Bacillati</taxon>
        <taxon>Bacillota</taxon>
        <taxon>Clostridia</taxon>
        <taxon>Eubacteriales</taxon>
        <taxon>Candidatus Limadaptatus</taxon>
    </lineage>
</organism>
<dbReference type="Pfam" id="PF12773">
    <property type="entry name" value="DZR"/>
    <property type="match status" value="1"/>
</dbReference>
<proteinExistence type="predicted"/>
<dbReference type="GO" id="GO:0008270">
    <property type="term" value="F:zinc ion binding"/>
    <property type="evidence" value="ECO:0007669"/>
    <property type="project" value="UniProtKB-KW"/>
</dbReference>
<dbReference type="Proteomes" id="UP000886857">
    <property type="component" value="Unassembled WGS sequence"/>
</dbReference>
<comment type="caution">
    <text evidence="5">The sequence shown here is derived from an EMBL/GenBank/DDBJ whole genome shotgun (WGS) entry which is preliminary data.</text>
</comment>
<gene>
    <name evidence="5" type="ORF">IAC73_02890</name>
</gene>
<keyword evidence="1" id="KW-0479">Metal-binding</keyword>
<keyword evidence="3" id="KW-0862">Zinc</keyword>
<dbReference type="InterPro" id="IPR038587">
    <property type="entry name" value="Ribosomal_eL40_sf"/>
</dbReference>
<keyword evidence="2" id="KW-0863">Zinc-finger</keyword>
<evidence type="ECO:0000259" key="4">
    <source>
        <dbReference type="SMART" id="SM00547"/>
    </source>
</evidence>
<reference evidence="5" key="1">
    <citation type="submission" date="2020-10" db="EMBL/GenBank/DDBJ databases">
        <authorList>
            <person name="Gilroy R."/>
        </authorList>
    </citation>
    <scope>NUCLEOTIDE SEQUENCE</scope>
    <source>
        <strain evidence="5">10406</strain>
    </source>
</reference>
<dbReference type="AlphaFoldDB" id="A0A9D1NA45"/>
<protein>
    <submittedName>
        <fullName evidence="5">Zinc ribbon domain-containing protein</fullName>
    </submittedName>
</protein>
<dbReference type="Gene3D" id="4.10.1060.50">
    <property type="match status" value="1"/>
</dbReference>
<sequence length="354" mass="38670">MFTCKICGSEVTRGQAYCPGCGADVVANYEVKCPSCGTVASAGDRFCPKCGCLLGVLRKPVCSICGAENMPGAKFCVVCGAPVFDGANPLTEEDVLELRKNKMNVDLMLGERMRVADREIEAMKRKVGEDKARALKEIEDYRKKTNEEFSKQARILDAYRDKVNELGSEDVAKLVRLSAALKRYAQFRSDPYSALEDAEEGEGVFVCPACGTVNAPDATECSRCGRSKARSELLLAKGLIKQSPPVRRKIRTIPAEEADLDAPHTPTFSEFAGAAFEEAQNKPIEVESAEAGAGRTVRYPYGAMYGINPETGMPWQMPPIVQPVAFVPYVTQDQPLMQYTPTGEYIDEDGNSDK</sequence>
<evidence type="ECO:0000256" key="1">
    <source>
        <dbReference type="ARBA" id="ARBA00022723"/>
    </source>
</evidence>
<dbReference type="SMART" id="SM00547">
    <property type="entry name" value="ZnF_RBZ"/>
    <property type="match status" value="2"/>
</dbReference>